<feature type="modified residue" description="4-aspartylphosphate" evidence="12">
    <location>
        <position position="568"/>
    </location>
</feature>
<comment type="subcellular location">
    <subcellularLocation>
        <location evidence="2">Cell membrane</location>
    </subcellularLocation>
</comment>
<evidence type="ECO:0000256" key="6">
    <source>
        <dbReference type="ARBA" id="ARBA00022679"/>
    </source>
</evidence>
<dbReference type="InterPro" id="IPR036890">
    <property type="entry name" value="HATPase_C_sf"/>
</dbReference>
<dbReference type="CDD" id="cd00130">
    <property type="entry name" value="PAS"/>
    <property type="match status" value="1"/>
</dbReference>
<dbReference type="Pfam" id="PF08447">
    <property type="entry name" value="PAS_3"/>
    <property type="match status" value="1"/>
</dbReference>
<organism evidence="16 17">
    <name type="scientific">Oxalicibacterium faecigallinarum</name>
    <dbReference type="NCBI Taxonomy" id="573741"/>
    <lineage>
        <taxon>Bacteria</taxon>
        <taxon>Pseudomonadati</taxon>
        <taxon>Pseudomonadota</taxon>
        <taxon>Betaproteobacteria</taxon>
        <taxon>Burkholderiales</taxon>
        <taxon>Oxalobacteraceae</taxon>
        <taxon>Oxalicibacterium</taxon>
    </lineage>
</organism>
<evidence type="ECO:0000259" key="14">
    <source>
        <dbReference type="PROSITE" id="PS50110"/>
    </source>
</evidence>
<dbReference type="CDD" id="cd00075">
    <property type="entry name" value="HATPase"/>
    <property type="match status" value="1"/>
</dbReference>
<dbReference type="EMBL" id="BMDI01000001">
    <property type="protein sequence ID" value="GGI18467.1"/>
    <property type="molecule type" value="Genomic_DNA"/>
</dbReference>
<evidence type="ECO:0000256" key="9">
    <source>
        <dbReference type="ARBA" id="ARBA00022840"/>
    </source>
</evidence>
<sequence length="635" mass="70100">MPVEQTRTKTLILNVDDNDGARYAKSRILRLAGFEVIEAMHGAGAIQQASDQSPDLILLDTKLPDINGFEVCQMLRANLSTSKILILQTSASFLGSSDKIRALEGGADNYLVEPIESEELIANIKALLRLRQVEGELSESELRFSEIAENIDDVFWMFVPNNGQLLYVNPAYQELFMRDPRTLSADPLDWLNSVHEDDRDRVEALFKGLLNLNPYETEYRLSIGGREKWIGERGYCVKGEGGTASRVARVSQDVSARKQSELQTQTADRRKDEFLATLAHELRNPLGPILHAVQLMGLSQDLSQIEKGRLMIERQTRHLMRLVDDLLDISRITQGKVNIRCVPLSVKTFVMAAVEATQAFLDSRRHTLSVELPEDDLKVLGDVTRLSQVIANLLNNAAKYTVQGGHISLKVSVVGNQINISVSDNGIGISRENIGHIFDLFVQVDHASDRAQDGLGIGLSLVKNLVTLHGGQVCAKSDGVDRGSTFEVWLPILSETSDAEAPQVISQENVLFLKEKAKRVMVVDDNIDATEMLVMALKTLNFEVAYSYDGPSALVLAESFLPDVVILDIGLPGMTGYEVATQLRAKEGLSGTRLIALSGYGKAKDRARAIEAGFDHHFLKPAAVNDLLPYLTKSR</sequence>
<dbReference type="PROSITE" id="PS50110">
    <property type="entry name" value="RESPONSE_REGULATORY"/>
    <property type="match status" value="2"/>
</dbReference>
<feature type="domain" description="Histidine kinase" evidence="13">
    <location>
        <begin position="277"/>
        <end position="494"/>
    </location>
</feature>
<feature type="domain" description="Response regulatory" evidence="14">
    <location>
        <begin position="519"/>
        <end position="635"/>
    </location>
</feature>
<comment type="catalytic activity">
    <reaction evidence="1">
        <text>ATP + protein L-histidine = ADP + protein N-phospho-L-histidine.</text>
        <dbReference type="EC" id="2.7.13.3"/>
    </reaction>
</comment>
<dbReference type="InterPro" id="IPR005467">
    <property type="entry name" value="His_kinase_dom"/>
</dbReference>
<dbReference type="SMART" id="SM00091">
    <property type="entry name" value="PAS"/>
    <property type="match status" value="1"/>
</dbReference>
<dbReference type="Pfam" id="PF00072">
    <property type="entry name" value="Response_reg"/>
    <property type="match status" value="2"/>
</dbReference>
<dbReference type="EC" id="2.7.13.3" evidence="3"/>
<dbReference type="NCBIfam" id="TIGR00229">
    <property type="entry name" value="sensory_box"/>
    <property type="match status" value="1"/>
</dbReference>
<dbReference type="PROSITE" id="PS50112">
    <property type="entry name" value="PAS"/>
    <property type="match status" value="1"/>
</dbReference>
<keyword evidence="7" id="KW-0547">Nucleotide-binding</keyword>
<keyword evidence="4" id="KW-1003">Cell membrane</keyword>
<name>A0A8J3AX54_9BURK</name>
<dbReference type="GO" id="GO:0000155">
    <property type="term" value="F:phosphorelay sensor kinase activity"/>
    <property type="evidence" value="ECO:0007669"/>
    <property type="project" value="InterPro"/>
</dbReference>
<dbReference type="Pfam" id="PF00512">
    <property type="entry name" value="HisKA"/>
    <property type="match status" value="1"/>
</dbReference>
<dbReference type="Pfam" id="PF02518">
    <property type="entry name" value="HATPase_c"/>
    <property type="match status" value="1"/>
</dbReference>
<dbReference type="SUPFAM" id="SSF52172">
    <property type="entry name" value="CheY-like"/>
    <property type="match status" value="2"/>
</dbReference>
<dbReference type="CDD" id="cd17580">
    <property type="entry name" value="REC_2_DhkD-like"/>
    <property type="match status" value="1"/>
</dbReference>
<feature type="domain" description="Response regulatory" evidence="14">
    <location>
        <begin position="11"/>
        <end position="128"/>
    </location>
</feature>
<dbReference type="Gene3D" id="6.10.250.690">
    <property type="match status" value="1"/>
</dbReference>
<dbReference type="PROSITE" id="PS50109">
    <property type="entry name" value="HIS_KIN"/>
    <property type="match status" value="1"/>
</dbReference>
<dbReference type="Gene3D" id="3.30.565.10">
    <property type="entry name" value="Histidine kinase-like ATPase, C-terminal domain"/>
    <property type="match status" value="1"/>
</dbReference>
<dbReference type="Gene3D" id="1.10.287.130">
    <property type="match status" value="1"/>
</dbReference>
<dbReference type="SMART" id="SM00388">
    <property type="entry name" value="HisKA"/>
    <property type="match status" value="1"/>
</dbReference>
<dbReference type="SMART" id="SM00387">
    <property type="entry name" value="HATPase_c"/>
    <property type="match status" value="1"/>
</dbReference>
<keyword evidence="11" id="KW-0472">Membrane</keyword>
<dbReference type="SUPFAM" id="SSF55785">
    <property type="entry name" value="PYP-like sensor domain (PAS domain)"/>
    <property type="match status" value="1"/>
</dbReference>
<keyword evidence="17" id="KW-1185">Reference proteome</keyword>
<dbReference type="InterPro" id="IPR036097">
    <property type="entry name" value="HisK_dim/P_sf"/>
</dbReference>
<keyword evidence="6" id="KW-0808">Transferase</keyword>
<evidence type="ECO:0000256" key="8">
    <source>
        <dbReference type="ARBA" id="ARBA00022777"/>
    </source>
</evidence>
<accession>A0A8J3AX54</accession>
<dbReference type="Gene3D" id="3.30.450.20">
    <property type="entry name" value="PAS domain"/>
    <property type="match status" value="1"/>
</dbReference>
<dbReference type="FunFam" id="3.30.565.10:FF:000023">
    <property type="entry name" value="PAS domain-containing sensor histidine kinase"/>
    <property type="match status" value="1"/>
</dbReference>
<evidence type="ECO:0000259" key="13">
    <source>
        <dbReference type="PROSITE" id="PS50109"/>
    </source>
</evidence>
<evidence type="ECO:0000256" key="2">
    <source>
        <dbReference type="ARBA" id="ARBA00004236"/>
    </source>
</evidence>
<dbReference type="InterPro" id="IPR011006">
    <property type="entry name" value="CheY-like_superfamily"/>
</dbReference>
<keyword evidence="8" id="KW-0418">Kinase</keyword>
<dbReference type="GO" id="GO:0005886">
    <property type="term" value="C:plasma membrane"/>
    <property type="evidence" value="ECO:0007669"/>
    <property type="project" value="UniProtKB-SubCell"/>
</dbReference>
<dbReference type="SUPFAM" id="SSF47384">
    <property type="entry name" value="Homodimeric domain of signal transducing histidine kinase"/>
    <property type="match status" value="1"/>
</dbReference>
<keyword evidence="9" id="KW-0067">ATP-binding</keyword>
<evidence type="ECO:0000256" key="5">
    <source>
        <dbReference type="ARBA" id="ARBA00022553"/>
    </source>
</evidence>
<keyword evidence="5 12" id="KW-0597">Phosphoprotein</keyword>
<dbReference type="InterPro" id="IPR003594">
    <property type="entry name" value="HATPase_dom"/>
</dbReference>
<evidence type="ECO:0000313" key="17">
    <source>
        <dbReference type="Proteomes" id="UP000642180"/>
    </source>
</evidence>
<dbReference type="PANTHER" id="PTHR43547:SF2">
    <property type="entry name" value="HYBRID SIGNAL TRANSDUCTION HISTIDINE KINASE C"/>
    <property type="match status" value="1"/>
</dbReference>
<evidence type="ECO:0000256" key="4">
    <source>
        <dbReference type="ARBA" id="ARBA00022475"/>
    </source>
</evidence>
<evidence type="ECO:0000313" key="16">
    <source>
        <dbReference type="EMBL" id="GGI18467.1"/>
    </source>
</evidence>
<gene>
    <name evidence="16" type="ORF">GCM10008066_14160</name>
</gene>
<dbReference type="InterPro" id="IPR003661">
    <property type="entry name" value="HisK_dim/P_dom"/>
</dbReference>
<reference evidence="17" key="1">
    <citation type="journal article" date="2019" name="Int. J. Syst. Evol. Microbiol.">
        <title>The Global Catalogue of Microorganisms (GCM) 10K type strain sequencing project: providing services to taxonomists for standard genome sequencing and annotation.</title>
        <authorList>
            <consortium name="The Broad Institute Genomics Platform"/>
            <consortium name="The Broad Institute Genome Sequencing Center for Infectious Disease"/>
            <person name="Wu L."/>
            <person name="Ma J."/>
        </authorList>
    </citation>
    <scope>NUCLEOTIDE SEQUENCE [LARGE SCALE GENOMIC DNA]</scope>
    <source>
        <strain evidence="17">CCM 2767</strain>
    </source>
</reference>
<evidence type="ECO:0000256" key="1">
    <source>
        <dbReference type="ARBA" id="ARBA00000085"/>
    </source>
</evidence>
<protein>
    <recommendedName>
        <fullName evidence="3">histidine kinase</fullName>
        <ecNumber evidence="3">2.7.13.3</ecNumber>
    </recommendedName>
</protein>
<dbReference type="InterPro" id="IPR013655">
    <property type="entry name" value="PAS_fold_3"/>
</dbReference>
<dbReference type="GO" id="GO:0005524">
    <property type="term" value="F:ATP binding"/>
    <property type="evidence" value="ECO:0007669"/>
    <property type="project" value="UniProtKB-KW"/>
</dbReference>
<evidence type="ECO:0000256" key="7">
    <source>
        <dbReference type="ARBA" id="ARBA00022741"/>
    </source>
</evidence>
<dbReference type="InterPro" id="IPR004358">
    <property type="entry name" value="Sig_transdc_His_kin-like_C"/>
</dbReference>
<dbReference type="PANTHER" id="PTHR43547">
    <property type="entry name" value="TWO-COMPONENT HISTIDINE KINASE"/>
    <property type="match status" value="1"/>
</dbReference>
<dbReference type="Gene3D" id="3.40.50.2300">
    <property type="match status" value="2"/>
</dbReference>
<dbReference type="PRINTS" id="PR00344">
    <property type="entry name" value="BCTRLSENSOR"/>
</dbReference>
<feature type="modified residue" description="4-aspartylphosphate" evidence="12">
    <location>
        <position position="60"/>
    </location>
</feature>
<evidence type="ECO:0000256" key="12">
    <source>
        <dbReference type="PROSITE-ProRule" id="PRU00169"/>
    </source>
</evidence>
<dbReference type="AlphaFoldDB" id="A0A8J3AX54"/>
<dbReference type="RefSeq" id="WP_188380541.1">
    <property type="nucleotide sequence ID" value="NZ_BMDI01000001.1"/>
</dbReference>
<dbReference type="InterPro" id="IPR000014">
    <property type="entry name" value="PAS"/>
</dbReference>
<evidence type="ECO:0000256" key="3">
    <source>
        <dbReference type="ARBA" id="ARBA00012438"/>
    </source>
</evidence>
<dbReference type="Proteomes" id="UP000642180">
    <property type="component" value="Unassembled WGS sequence"/>
</dbReference>
<dbReference type="InterPro" id="IPR001789">
    <property type="entry name" value="Sig_transdc_resp-reg_receiver"/>
</dbReference>
<evidence type="ECO:0000256" key="10">
    <source>
        <dbReference type="ARBA" id="ARBA00023012"/>
    </source>
</evidence>
<comment type="caution">
    <text evidence="16">The sequence shown here is derived from an EMBL/GenBank/DDBJ whole genome shotgun (WGS) entry which is preliminary data.</text>
</comment>
<feature type="domain" description="PAS" evidence="15">
    <location>
        <begin position="140"/>
        <end position="213"/>
    </location>
</feature>
<dbReference type="CDD" id="cd00082">
    <property type="entry name" value="HisKA"/>
    <property type="match status" value="1"/>
</dbReference>
<evidence type="ECO:0000256" key="11">
    <source>
        <dbReference type="ARBA" id="ARBA00023136"/>
    </source>
</evidence>
<evidence type="ECO:0000259" key="15">
    <source>
        <dbReference type="PROSITE" id="PS50112"/>
    </source>
</evidence>
<keyword evidence="10" id="KW-0902">Two-component regulatory system</keyword>
<proteinExistence type="predicted"/>
<dbReference type="SUPFAM" id="SSF55874">
    <property type="entry name" value="ATPase domain of HSP90 chaperone/DNA topoisomerase II/histidine kinase"/>
    <property type="match status" value="1"/>
</dbReference>
<dbReference type="SMART" id="SM00448">
    <property type="entry name" value="REC"/>
    <property type="match status" value="2"/>
</dbReference>
<dbReference type="InterPro" id="IPR035965">
    <property type="entry name" value="PAS-like_dom_sf"/>
</dbReference>